<evidence type="ECO:0000256" key="1">
    <source>
        <dbReference type="ARBA" id="ARBA00008898"/>
    </source>
</evidence>
<dbReference type="SUPFAM" id="SSF50475">
    <property type="entry name" value="FMN-binding split barrel"/>
    <property type="match status" value="1"/>
</dbReference>
<dbReference type="EMBL" id="LFYT02000002">
    <property type="protein sequence ID" value="PVE44272.1"/>
    <property type="molecule type" value="Genomic_DNA"/>
</dbReference>
<proteinExistence type="inferred from homology"/>
<organism evidence="4 5">
    <name type="scientific">Limnohabitans planktonicus II-D5</name>
    <dbReference type="NCBI Taxonomy" id="1293045"/>
    <lineage>
        <taxon>Bacteria</taxon>
        <taxon>Pseudomonadati</taxon>
        <taxon>Pseudomonadota</taxon>
        <taxon>Betaproteobacteria</taxon>
        <taxon>Burkholderiales</taxon>
        <taxon>Comamonadaceae</taxon>
        <taxon>Limnohabitans</taxon>
    </lineage>
</organism>
<dbReference type="OrthoDB" id="9792858at2"/>
<dbReference type="GO" id="GO:0042602">
    <property type="term" value="F:riboflavin reductase (NADPH) activity"/>
    <property type="evidence" value="ECO:0007669"/>
    <property type="project" value="TreeGrafter"/>
</dbReference>
<dbReference type="InterPro" id="IPR050268">
    <property type="entry name" value="NADH-dep_flavin_reductase"/>
</dbReference>
<gene>
    <name evidence="4" type="ORF">H663_002140</name>
</gene>
<comment type="caution">
    <text evidence="4">The sequence shown here is derived from an EMBL/GenBank/DDBJ whole genome shotgun (WGS) entry which is preliminary data.</text>
</comment>
<dbReference type="InterPro" id="IPR012349">
    <property type="entry name" value="Split_barrel_FMN-bd"/>
</dbReference>
<protein>
    <recommendedName>
        <fullName evidence="3">Flavin reductase like domain-containing protein</fullName>
    </recommendedName>
</protein>
<name>A0A2T7UHX2_9BURK</name>
<keyword evidence="2" id="KW-0560">Oxidoreductase</keyword>
<feature type="domain" description="Flavin reductase like" evidence="3">
    <location>
        <begin position="35"/>
        <end position="179"/>
    </location>
</feature>
<evidence type="ECO:0000259" key="3">
    <source>
        <dbReference type="SMART" id="SM00903"/>
    </source>
</evidence>
<evidence type="ECO:0000256" key="2">
    <source>
        <dbReference type="ARBA" id="ARBA00023002"/>
    </source>
</evidence>
<accession>A0A2T7UHX2</accession>
<sequence>MRTLHDAPPAVQSAAQPILATRPVASDPAEYRKALSCFATGVTVVTAHWQGSDWGMTCNSFSSVSLEPRLVLWSIRKAASSLDAFTRSGGFTVNVLSSGQEAVARQFATGDMAARFAGVPTTRQANQRQRMNAAVAWFDCELHQLVDAGDHHIVIGQVQDFGWQGEANALTFWRSQFGQFESLAA</sequence>
<dbReference type="Pfam" id="PF01613">
    <property type="entry name" value="Flavin_Reduct"/>
    <property type="match status" value="1"/>
</dbReference>
<dbReference type="RefSeq" id="WP_053176091.1">
    <property type="nucleotide sequence ID" value="NZ_LFYT02000002.1"/>
</dbReference>
<dbReference type="InterPro" id="IPR002563">
    <property type="entry name" value="Flavin_Rdtase-like_dom"/>
</dbReference>
<dbReference type="AlphaFoldDB" id="A0A2T7UHX2"/>
<keyword evidence="5" id="KW-1185">Reference proteome</keyword>
<dbReference type="STRING" id="1293045.H663_18330"/>
<dbReference type="SMART" id="SM00903">
    <property type="entry name" value="Flavin_Reduct"/>
    <property type="match status" value="1"/>
</dbReference>
<dbReference type="GO" id="GO:0010181">
    <property type="term" value="F:FMN binding"/>
    <property type="evidence" value="ECO:0007669"/>
    <property type="project" value="InterPro"/>
</dbReference>
<evidence type="ECO:0000313" key="5">
    <source>
        <dbReference type="Proteomes" id="UP000037507"/>
    </source>
</evidence>
<dbReference type="PANTHER" id="PTHR30466">
    <property type="entry name" value="FLAVIN REDUCTASE"/>
    <property type="match status" value="1"/>
</dbReference>
<comment type="similarity">
    <text evidence="1">Belongs to the non-flavoprotein flavin reductase family.</text>
</comment>
<reference evidence="4" key="1">
    <citation type="submission" date="2017-04" db="EMBL/GenBank/DDBJ databases">
        <title>Unexpected and diverse lifestyles within the genus Limnohabitans.</title>
        <authorList>
            <person name="Kasalicky V."/>
            <person name="Mehrshad M."/>
            <person name="Andrei S.-A."/>
            <person name="Salcher M."/>
            <person name="Kratochvilova H."/>
            <person name="Simek K."/>
            <person name="Ghai R."/>
        </authorList>
    </citation>
    <scope>NUCLEOTIDE SEQUENCE [LARGE SCALE GENOMIC DNA]</scope>
    <source>
        <strain evidence="4">II-D5</strain>
    </source>
</reference>
<dbReference type="Proteomes" id="UP000037507">
    <property type="component" value="Unassembled WGS sequence"/>
</dbReference>
<dbReference type="Gene3D" id="2.30.110.10">
    <property type="entry name" value="Electron Transport, Fmn-binding Protein, Chain A"/>
    <property type="match status" value="1"/>
</dbReference>
<evidence type="ECO:0000313" key="4">
    <source>
        <dbReference type="EMBL" id="PVE44272.1"/>
    </source>
</evidence>
<dbReference type="PANTHER" id="PTHR30466:SF11">
    <property type="entry name" value="FLAVIN-DEPENDENT MONOOXYGENASE, REDUCTASE SUBUNIT HSAB"/>
    <property type="match status" value="1"/>
</dbReference>